<evidence type="ECO:0000313" key="2">
    <source>
        <dbReference type="Proteomes" id="UP000306631"/>
    </source>
</evidence>
<dbReference type="SUPFAM" id="SSF53271">
    <property type="entry name" value="PRTase-like"/>
    <property type="match status" value="1"/>
</dbReference>
<comment type="caution">
    <text evidence="1">The sequence shown here is derived from an EMBL/GenBank/DDBJ whole genome shotgun (WGS) entry which is preliminary data.</text>
</comment>
<sequence length="232" mass="24608">MTHLVFRDSLEAALGLADALEAYKQTRASVLAVSCASLPMGRLIADALGAQLRLAGLPAEWASASWHEVIPSRRERAESSMPFGSPEEAACEADLEDVQRAILAQAQAHRRRCGICSSAGLAQRTVIVLDDGSATPSAIASSLRMVRVYGPTLLVYAAPVTTMETLTQASVLADTCIYLAATDSVNAVAAHFLDYPVVTDRQAMRALFPTPMRWGEGDGTCPGCLSVGKGMR</sequence>
<organism evidence="1 2">
    <name type="scientific">Stenotrophomonas maltophilia</name>
    <name type="common">Pseudomonas maltophilia</name>
    <name type="synonym">Xanthomonas maltophilia</name>
    <dbReference type="NCBI Taxonomy" id="40324"/>
    <lineage>
        <taxon>Bacteria</taxon>
        <taxon>Pseudomonadati</taxon>
        <taxon>Pseudomonadota</taxon>
        <taxon>Gammaproteobacteria</taxon>
        <taxon>Lysobacterales</taxon>
        <taxon>Lysobacteraceae</taxon>
        <taxon>Stenotrophomonas</taxon>
        <taxon>Stenotrophomonas maltophilia group</taxon>
    </lineage>
</organism>
<proteinExistence type="predicted"/>
<dbReference type="EMBL" id="SRYW01000007">
    <property type="protein sequence ID" value="TGY34124.1"/>
    <property type="molecule type" value="Genomic_DNA"/>
</dbReference>
<accession>A0A4S2D1V6</accession>
<dbReference type="InterPro" id="IPR029057">
    <property type="entry name" value="PRTase-like"/>
</dbReference>
<dbReference type="Proteomes" id="UP000306631">
    <property type="component" value="Unassembled WGS sequence"/>
</dbReference>
<gene>
    <name evidence="1" type="ORF">E5352_09595</name>
</gene>
<dbReference type="AlphaFoldDB" id="A0A4S2D1V6"/>
<evidence type="ECO:0000313" key="1">
    <source>
        <dbReference type="EMBL" id="TGY34124.1"/>
    </source>
</evidence>
<dbReference type="Gene3D" id="3.40.50.2020">
    <property type="match status" value="1"/>
</dbReference>
<dbReference type="Gene3D" id="3.30.1310.20">
    <property type="entry name" value="PRTase-like"/>
    <property type="match status" value="1"/>
</dbReference>
<name>A0A4S2D1V6_STEMA</name>
<evidence type="ECO:0008006" key="3">
    <source>
        <dbReference type="Google" id="ProtNLM"/>
    </source>
</evidence>
<dbReference type="OrthoDB" id="9810066at2"/>
<reference evidence="1 2" key="1">
    <citation type="submission" date="2019-04" db="EMBL/GenBank/DDBJ databases">
        <title>Microbes associate with the intestines of laboratory mice.</title>
        <authorList>
            <person name="Navarre W."/>
            <person name="Wong E."/>
            <person name="Huang K."/>
            <person name="Tropini C."/>
            <person name="Ng K."/>
            <person name="Yu B."/>
        </authorList>
    </citation>
    <scope>NUCLEOTIDE SEQUENCE [LARGE SCALE GENOMIC DNA]</scope>
    <source>
        <strain evidence="1 2">NM62_B4-13</strain>
    </source>
</reference>
<dbReference type="RefSeq" id="WP_136004763.1">
    <property type="nucleotide sequence ID" value="NZ_SRYW01000007.1"/>
</dbReference>
<protein>
    <recommendedName>
        <fullName evidence="3">Phosphoribosyltransferase</fullName>
    </recommendedName>
</protein>